<dbReference type="OrthoDB" id="4869960at2759"/>
<dbReference type="SUPFAM" id="SSF50978">
    <property type="entry name" value="WD40 repeat-like"/>
    <property type="match status" value="1"/>
</dbReference>
<dbReference type="InterPro" id="IPR001680">
    <property type="entry name" value="WD40_rpt"/>
</dbReference>
<dbReference type="Pfam" id="PF00400">
    <property type="entry name" value="WD40"/>
    <property type="match status" value="4"/>
</dbReference>
<name>A0A9P0YTU7_CUSEU</name>
<dbReference type="InterPro" id="IPR036322">
    <property type="entry name" value="WD40_repeat_dom_sf"/>
</dbReference>
<dbReference type="PANTHER" id="PTHR15574:SF65">
    <property type="entry name" value="TRANSDUCIN_WD40 REPEAT-LIKE SUPERFAMILY PROTEIN"/>
    <property type="match status" value="1"/>
</dbReference>
<reference evidence="5" key="1">
    <citation type="submission" date="2022-07" db="EMBL/GenBank/DDBJ databases">
        <authorList>
            <person name="Macas J."/>
            <person name="Novak P."/>
            <person name="Neumann P."/>
        </authorList>
    </citation>
    <scope>NUCLEOTIDE SEQUENCE</scope>
</reference>
<dbReference type="Proteomes" id="UP001152484">
    <property type="component" value="Unassembled WGS sequence"/>
</dbReference>
<comment type="caution">
    <text evidence="5">The sequence shown here is derived from an EMBL/GenBank/DDBJ whole genome shotgun (WGS) entry which is preliminary data.</text>
</comment>
<sequence length="481" mass="53366">MKSLCGASKDDKFVEFWKREIGLSVSRTFSRRIAASEGVVKQLDLYGKLKGHHGCVNTISFNSSGDTLVSGSDDKQVILWDWATKTSKLSYPSGHFDNIFQAKFMPFTDDRKIITSSADGQVRLGQVLENGNVDTKRLAKHGGRVHSLAVEPGSPYIFYSCGEDGFIQHYDLRSNSVKKLFRCSPLVGNNKQSSNDSIRLNAIVIDPRNPNYFALGGSDEFARVYDIRKCQSQAKTTNPLNTFCPRHLIETNDFHVTALAYSTTSELLVSYNDELIYLFQKNMGLGPDPPLSVSREDKNSIEEPMVYSGHRNLQTIKGVNFFGPNDEYVISGSDCGHIFMWKKKGGELVRLMKGDEGIVNQLESHPHISLLATSGLEKSIKLWAPSSKDITPLPCNFQEIMDANKQGREGPSLVTLTPDMIMHILHLSRMQAMSFVEEHYNRGEAAESDEEGGGGDDAIDFGYSEDDDSEEGGNSIECDVG</sequence>
<dbReference type="GO" id="GO:0080008">
    <property type="term" value="C:Cul4-RING E3 ubiquitin ligase complex"/>
    <property type="evidence" value="ECO:0007669"/>
    <property type="project" value="TreeGrafter"/>
</dbReference>
<proteinExistence type="predicted"/>
<organism evidence="5 6">
    <name type="scientific">Cuscuta europaea</name>
    <name type="common">European dodder</name>
    <dbReference type="NCBI Taxonomy" id="41803"/>
    <lineage>
        <taxon>Eukaryota</taxon>
        <taxon>Viridiplantae</taxon>
        <taxon>Streptophyta</taxon>
        <taxon>Embryophyta</taxon>
        <taxon>Tracheophyta</taxon>
        <taxon>Spermatophyta</taxon>
        <taxon>Magnoliopsida</taxon>
        <taxon>eudicotyledons</taxon>
        <taxon>Gunneridae</taxon>
        <taxon>Pentapetalae</taxon>
        <taxon>asterids</taxon>
        <taxon>lamiids</taxon>
        <taxon>Solanales</taxon>
        <taxon>Convolvulaceae</taxon>
        <taxon>Cuscuteae</taxon>
        <taxon>Cuscuta</taxon>
        <taxon>Cuscuta subgen. Cuscuta</taxon>
    </lineage>
</organism>
<keyword evidence="2" id="KW-0677">Repeat</keyword>
<dbReference type="GO" id="GO:0005737">
    <property type="term" value="C:cytoplasm"/>
    <property type="evidence" value="ECO:0007669"/>
    <property type="project" value="TreeGrafter"/>
</dbReference>
<feature type="repeat" description="WD" evidence="3">
    <location>
        <begin position="352"/>
        <end position="383"/>
    </location>
</feature>
<dbReference type="PROSITE" id="PS50294">
    <property type="entry name" value="WD_REPEATS_REGION"/>
    <property type="match status" value="1"/>
</dbReference>
<dbReference type="InterPro" id="IPR045151">
    <property type="entry name" value="DCAF8"/>
</dbReference>
<dbReference type="PROSITE" id="PS50082">
    <property type="entry name" value="WD_REPEATS_2"/>
    <property type="match status" value="2"/>
</dbReference>
<dbReference type="AlphaFoldDB" id="A0A9P0YTU7"/>
<dbReference type="InterPro" id="IPR015943">
    <property type="entry name" value="WD40/YVTN_repeat-like_dom_sf"/>
</dbReference>
<evidence type="ECO:0000256" key="3">
    <source>
        <dbReference type="PROSITE-ProRule" id="PRU00221"/>
    </source>
</evidence>
<dbReference type="PANTHER" id="PTHR15574">
    <property type="entry name" value="WD REPEAT DOMAIN-CONTAINING FAMILY"/>
    <property type="match status" value="1"/>
</dbReference>
<feature type="region of interest" description="Disordered" evidence="4">
    <location>
        <begin position="442"/>
        <end position="481"/>
    </location>
</feature>
<feature type="compositionally biased region" description="Acidic residues" evidence="4">
    <location>
        <begin position="446"/>
        <end position="471"/>
    </location>
</feature>
<keyword evidence="6" id="KW-1185">Reference proteome</keyword>
<evidence type="ECO:0000256" key="4">
    <source>
        <dbReference type="SAM" id="MobiDB-lite"/>
    </source>
</evidence>
<dbReference type="EMBL" id="CAMAPE010000009">
    <property type="protein sequence ID" value="CAH9075137.1"/>
    <property type="molecule type" value="Genomic_DNA"/>
</dbReference>
<dbReference type="Gene3D" id="2.130.10.10">
    <property type="entry name" value="YVTN repeat-like/Quinoprotein amine dehydrogenase"/>
    <property type="match status" value="1"/>
</dbReference>
<protein>
    <submittedName>
        <fullName evidence="5">Uncharacterized protein</fullName>
    </submittedName>
</protein>
<evidence type="ECO:0000256" key="1">
    <source>
        <dbReference type="ARBA" id="ARBA00022574"/>
    </source>
</evidence>
<feature type="repeat" description="WD" evidence="3">
    <location>
        <begin position="49"/>
        <end position="90"/>
    </location>
</feature>
<evidence type="ECO:0000313" key="6">
    <source>
        <dbReference type="Proteomes" id="UP001152484"/>
    </source>
</evidence>
<gene>
    <name evidence="5" type="ORF">CEURO_LOCUS5495</name>
</gene>
<keyword evidence="1 3" id="KW-0853">WD repeat</keyword>
<dbReference type="SMART" id="SM00320">
    <property type="entry name" value="WD40"/>
    <property type="match status" value="7"/>
</dbReference>
<accession>A0A9P0YTU7</accession>
<evidence type="ECO:0000256" key="2">
    <source>
        <dbReference type="ARBA" id="ARBA00022737"/>
    </source>
</evidence>
<evidence type="ECO:0000313" key="5">
    <source>
        <dbReference type="EMBL" id="CAH9075137.1"/>
    </source>
</evidence>